<sequence length="125" mass="13872">MKAGVPPVSLCDKASAKPRSDIDAPGCSTFRTRLSAYFFTIESHKKRLPMSQDKPLQVACPTCHTKVNWSSANPDRPFCSHRCKLIDLGAWASESHRIPGEQAMDETAIDEMVLQLERQNAQSTP</sequence>
<dbReference type="KEGG" id="zpl:ZBT109_0916"/>
<evidence type="ECO:0000313" key="5">
    <source>
        <dbReference type="Proteomes" id="UP000267342"/>
    </source>
</evidence>
<accession>A0A348HDI7</accession>
<dbReference type="NCBIfam" id="NF001638">
    <property type="entry name" value="PRK00418.1"/>
    <property type="match status" value="1"/>
</dbReference>
<dbReference type="HAMAP" id="MF_00649">
    <property type="entry name" value="DNA_gyrase_inhibitor_YacG"/>
    <property type="match status" value="1"/>
</dbReference>
<dbReference type="Proteomes" id="UP000267342">
    <property type="component" value="Chromosome"/>
</dbReference>
<evidence type="ECO:0000256" key="3">
    <source>
        <dbReference type="HAMAP-Rule" id="MF_00649"/>
    </source>
</evidence>
<dbReference type="SUPFAM" id="SSF57716">
    <property type="entry name" value="Glucocorticoid receptor-like (DNA-binding domain)"/>
    <property type="match status" value="1"/>
</dbReference>
<dbReference type="PANTHER" id="PTHR36150">
    <property type="entry name" value="DNA GYRASE INHIBITOR YACG"/>
    <property type="match status" value="1"/>
</dbReference>
<evidence type="ECO:0000313" key="4">
    <source>
        <dbReference type="EMBL" id="BBG29689.1"/>
    </source>
</evidence>
<comment type="function">
    <text evidence="3">Inhibits all the catalytic activities of DNA gyrase by preventing its interaction with DNA. Acts by binding directly to the C-terminal domain of GyrB, which probably disrupts DNA binding by the gyrase.</text>
</comment>
<feature type="binding site" evidence="3">
    <location>
        <position position="60"/>
    </location>
    <ligand>
        <name>Zn(2+)</name>
        <dbReference type="ChEBI" id="CHEBI:29105"/>
    </ligand>
</feature>
<organism evidence="4 5">
    <name type="scientific">Zymobacter palmae</name>
    <dbReference type="NCBI Taxonomy" id="33074"/>
    <lineage>
        <taxon>Bacteria</taxon>
        <taxon>Pseudomonadati</taxon>
        <taxon>Pseudomonadota</taxon>
        <taxon>Gammaproteobacteria</taxon>
        <taxon>Oceanospirillales</taxon>
        <taxon>Halomonadaceae</taxon>
        <taxon>Zymobacter group</taxon>
        <taxon>Zymobacter</taxon>
    </lineage>
</organism>
<proteinExistence type="inferred from homology"/>
<comment type="cofactor">
    <cofactor evidence="3">
        <name>Zn(2+)</name>
        <dbReference type="ChEBI" id="CHEBI:29105"/>
    </cofactor>
    <text evidence="3">Binds 1 zinc ion.</text>
</comment>
<dbReference type="PANTHER" id="PTHR36150:SF1">
    <property type="entry name" value="DNA GYRASE INHIBITOR YACG"/>
    <property type="match status" value="1"/>
</dbReference>
<feature type="binding site" evidence="3">
    <location>
        <position position="63"/>
    </location>
    <ligand>
        <name>Zn(2+)</name>
        <dbReference type="ChEBI" id="CHEBI:29105"/>
    </ligand>
</feature>
<protein>
    <recommendedName>
        <fullName evidence="3">DNA gyrase inhibitor YacG</fullName>
    </recommendedName>
</protein>
<feature type="binding site" evidence="3">
    <location>
        <position position="83"/>
    </location>
    <ligand>
        <name>Zn(2+)</name>
        <dbReference type="ChEBI" id="CHEBI:29105"/>
    </ligand>
</feature>
<dbReference type="InterPro" id="IPR005584">
    <property type="entry name" value="DNA_gyrase_inhibitor_YacG"/>
</dbReference>
<feature type="binding site" evidence="3">
    <location>
        <position position="79"/>
    </location>
    <ligand>
        <name>Zn(2+)</name>
        <dbReference type="ChEBI" id="CHEBI:29105"/>
    </ligand>
</feature>
<name>A0A348HDI7_9GAMM</name>
<evidence type="ECO:0000256" key="2">
    <source>
        <dbReference type="ARBA" id="ARBA00022833"/>
    </source>
</evidence>
<dbReference type="GO" id="GO:0006355">
    <property type="term" value="P:regulation of DNA-templated transcription"/>
    <property type="evidence" value="ECO:0007669"/>
    <property type="project" value="InterPro"/>
</dbReference>
<keyword evidence="1 3" id="KW-0479">Metal-binding</keyword>
<dbReference type="GO" id="GO:0008270">
    <property type="term" value="F:zinc ion binding"/>
    <property type="evidence" value="ECO:0007669"/>
    <property type="project" value="UniProtKB-UniRule"/>
</dbReference>
<dbReference type="AlphaFoldDB" id="A0A348HDI7"/>
<dbReference type="Pfam" id="PF03884">
    <property type="entry name" value="YacG"/>
    <property type="match status" value="1"/>
</dbReference>
<dbReference type="EMBL" id="AP018933">
    <property type="protein sequence ID" value="BBG29689.1"/>
    <property type="molecule type" value="Genomic_DNA"/>
</dbReference>
<comment type="similarity">
    <text evidence="3">Belongs to the DNA gyrase inhibitor YacG family.</text>
</comment>
<keyword evidence="2 3" id="KW-0862">Zinc</keyword>
<gene>
    <name evidence="3" type="primary">yacG</name>
    <name evidence="4" type="ORF">ZBT109_0916</name>
</gene>
<comment type="subunit">
    <text evidence="3">Interacts with GyrB.</text>
</comment>
<keyword evidence="5" id="KW-1185">Reference proteome</keyword>
<dbReference type="InterPro" id="IPR013088">
    <property type="entry name" value="Znf_NHR/GATA"/>
</dbReference>
<dbReference type="GO" id="GO:0008657">
    <property type="term" value="F:DNA topoisomerase type II (double strand cut, ATP-hydrolyzing) inhibitor activity"/>
    <property type="evidence" value="ECO:0007669"/>
    <property type="project" value="UniProtKB-UniRule"/>
</dbReference>
<evidence type="ECO:0000256" key="1">
    <source>
        <dbReference type="ARBA" id="ARBA00022723"/>
    </source>
</evidence>
<reference evidence="4 5" key="1">
    <citation type="submission" date="2018-09" db="EMBL/GenBank/DDBJ databases">
        <title>Zymobacter palmae IAM14233 (=T109) whole genome analysis.</title>
        <authorList>
            <person name="Yanase H."/>
        </authorList>
    </citation>
    <scope>NUCLEOTIDE SEQUENCE [LARGE SCALE GENOMIC DNA]</scope>
    <source>
        <strain evidence="4 5">IAM14233</strain>
    </source>
</reference>
<dbReference type="Gene3D" id="3.30.50.10">
    <property type="entry name" value="Erythroid Transcription Factor GATA-1, subunit A"/>
    <property type="match status" value="1"/>
</dbReference>
<dbReference type="STRING" id="1123510.GCA_000620025_02278"/>